<keyword evidence="1" id="KW-1133">Transmembrane helix</keyword>
<protein>
    <submittedName>
        <fullName evidence="2">Uncharacterized protein</fullName>
    </submittedName>
</protein>
<comment type="caution">
    <text evidence="2">The sequence shown here is derived from an EMBL/GenBank/DDBJ whole genome shotgun (WGS) entry which is preliminary data.</text>
</comment>
<organism evidence="2 3">
    <name type="scientific">Monilinia fructigena</name>
    <dbReference type="NCBI Taxonomy" id="38457"/>
    <lineage>
        <taxon>Eukaryota</taxon>
        <taxon>Fungi</taxon>
        <taxon>Dikarya</taxon>
        <taxon>Ascomycota</taxon>
        <taxon>Pezizomycotina</taxon>
        <taxon>Leotiomycetes</taxon>
        <taxon>Helotiales</taxon>
        <taxon>Sclerotiniaceae</taxon>
        <taxon>Monilinia</taxon>
    </lineage>
</organism>
<keyword evidence="1" id="KW-0472">Membrane</keyword>
<dbReference type="AlphaFoldDB" id="A0A395J5H6"/>
<evidence type="ECO:0000256" key="1">
    <source>
        <dbReference type="SAM" id="Phobius"/>
    </source>
</evidence>
<reference evidence="2 3" key="1">
    <citation type="submission" date="2018-06" db="EMBL/GenBank/DDBJ databases">
        <title>Genome Sequence of the Brown Rot Fungal Pathogen Monilinia fructigena.</title>
        <authorList>
            <person name="Landi L."/>
            <person name="De Miccolis Angelini R.M."/>
            <person name="Pollastro S."/>
            <person name="Abate D."/>
            <person name="Faretra F."/>
            <person name="Romanazzi G."/>
        </authorList>
    </citation>
    <scope>NUCLEOTIDE SEQUENCE [LARGE SCALE GENOMIC DNA]</scope>
    <source>
        <strain evidence="2 3">Mfrg269</strain>
    </source>
</reference>
<feature type="transmembrane region" description="Helical" evidence="1">
    <location>
        <begin position="99"/>
        <end position="120"/>
    </location>
</feature>
<proteinExistence type="predicted"/>
<evidence type="ECO:0000313" key="2">
    <source>
        <dbReference type="EMBL" id="RAL67374.1"/>
    </source>
</evidence>
<accession>A0A395J5H6</accession>
<dbReference type="OrthoDB" id="3486905at2759"/>
<keyword evidence="3" id="KW-1185">Reference proteome</keyword>
<keyword evidence="1" id="KW-0812">Transmembrane</keyword>
<evidence type="ECO:0000313" key="3">
    <source>
        <dbReference type="Proteomes" id="UP000249056"/>
    </source>
</evidence>
<feature type="transmembrane region" description="Helical" evidence="1">
    <location>
        <begin position="27"/>
        <end position="47"/>
    </location>
</feature>
<name>A0A395J5H6_9HELO</name>
<dbReference type="Proteomes" id="UP000249056">
    <property type="component" value="Unassembled WGS sequence"/>
</dbReference>
<sequence length="174" mass="19586">MEHQDKIPTYANDMIGSYAKARLLLKFNLFVALIVVVSLPCTFYLLLTNVILKYTLLSDVIGPILEFDGTILPKFNAGFLRVKNFCDGLLESTQCYKTLMIHNLTAASIIFAIGLAYLLTELKVVTKILRHGIILQGRFNLYEGRLNTGLKLEARRNDEAEYNSHFGNAKAINL</sequence>
<dbReference type="EMBL" id="QKRW01000003">
    <property type="protein sequence ID" value="RAL67374.1"/>
    <property type="molecule type" value="Genomic_DNA"/>
</dbReference>
<gene>
    <name evidence="2" type="ORF">DID88_008129</name>
</gene>